<sequence>MAISFYSVIKPAGTPSSLRSEPLLSPPLSHNSSEDIPFRPDDSDRISLTMKKHKSHRQGWHDPFSPHTRPTNPTVNARQPRRGRSLRKRSCTSDSATLRKARSLPDVQSNQRPWRTGLVINHNIQTRRWTVSSKAAATRGLATVIPVPEPAGRISKKTAITQSPAMITLRRATTTASPKRMSLTSFPTPKFSRQNTGFLSSLLNTITGQDEYRVGPSESLQAIGSNSQTPRRHSVDRNEARPATGTIAPPMFTAVTPIPPRLSLAGQSFGVFDPMRRCSIKYVSEDVMYEVIWDENSSTPSSEDAGPSPAERDIGVHGNYPEDSETLERRLSKVLTQSRRPSTSAQMSRRTSYWPGSETFAHGILPLMTSPKLAKIAREAAFRSLPRSKGSRKAEVMTPLASSIDVEQQQLLLDPLMNEAGKVNVQYFPPLPDPEGSTEVTTHVGLSLDADRDPTNSINLAGDPFPGASGEEGLASPPARSRYGSMVGVSSHQKRLSLPADTISTVKGRKYSL</sequence>
<feature type="compositionally biased region" description="Basic residues" evidence="1">
    <location>
        <begin position="79"/>
        <end position="90"/>
    </location>
</feature>
<keyword evidence="3" id="KW-1185">Reference proteome</keyword>
<feature type="region of interest" description="Disordered" evidence="1">
    <location>
        <begin position="10"/>
        <end position="110"/>
    </location>
</feature>
<accession>A0A0D2F7E1</accession>
<dbReference type="EMBL" id="KN847319">
    <property type="protein sequence ID" value="KIW55959.1"/>
    <property type="molecule type" value="Genomic_DNA"/>
</dbReference>
<protein>
    <submittedName>
        <fullName evidence="2">Uncharacterized protein</fullName>
    </submittedName>
</protein>
<dbReference type="OrthoDB" id="4158853at2759"/>
<name>A0A0D2F7E1_9EURO</name>
<evidence type="ECO:0000313" key="3">
    <source>
        <dbReference type="Proteomes" id="UP000054342"/>
    </source>
</evidence>
<dbReference type="RefSeq" id="XP_013316543.1">
    <property type="nucleotide sequence ID" value="XM_013461089.1"/>
</dbReference>
<organism evidence="2 3">
    <name type="scientific">Exophiala xenobiotica</name>
    <dbReference type="NCBI Taxonomy" id="348802"/>
    <lineage>
        <taxon>Eukaryota</taxon>
        <taxon>Fungi</taxon>
        <taxon>Dikarya</taxon>
        <taxon>Ascomycota</taxon>
        <taxon>Pezizomycotina</taxon>
        <taxon>Eurotiomycetes</taxon>
        <taxon>Chaetothyriomycetidae</taxon>
        <taxon>Chaetothyriales</taxon>
        <taxon>Herpotrichiellaceae</taxon>
        <taxon>Exophiala</taxon>
    </lineage>
</organism>
<evidence type="ECO:0000256" key="1">
    <source>
        <dbReference type="SAM" id="MobiDB-lite"/>
    </source>
</evidence>
<feature type="region of interest" description="Disordered" evidence="1">
    <location>
        <begin position="296"/>
        <end position="326"/>
    </location>
</feature>
<feature type="region of interest" description="Disordered" evidence="1">
    <location>
        <begin position="219"/>
        <end position="252"/>
    </location>
</feature>
<dbReference type="HOGENOM" id="CLU_514816_0_0_1"/>
<dbReference type="AlphaFoldDB" id="A0A0D2F7E1"/>
<proteinExistence type="predicted"/>
<feature type="compositionally biased region" description="Polar residues" evidence="1">
    <location>
        <begin position="219"/>
        <end position="229"/>
    </location>
</feature>
<feature type="region of interest" description="Disordered" evidence="1">
    <location>
        <begin position="448"/>
        <end position="495"/>
    </location>
</feature>
<dbReference type="Proteomes" id="UP000054342">
    <property type="component" value="Unassembled WGS sequence"/>
</dbReference>
<gene>
    <name evidence="2" type="ORF">PV05_04663</name>
</gene>
<feature type="compositionally biased region" description="Polar residues" evidence="1">
    <location>
        <begin position="68"/>
        <end position="77"/>
    </location>
</feature>
<dbReference type="GeneID" id="25326571"/>
<evidence type="ECO:0000313" key="2">
    <source>
        <dbReference type="EMBL" id="KIW55959.1"/>
    </source>
</evidence>
<feature type="compositionally biased region" description="Basic and acidic residues" evidence="1">
    <location>
        <begin position="32"/>
        <end position="45"/>
    </location>
</feature>
<reference evidence="2 3" key="1">
    <citation type="submission" date="2015-01" db="EMBL/GenBank/DDBJ databases">
        <title>The Genome Sequence of Exophiala xenobiotica CBS118157.</title>
        <authorList>
            <consortium name="The Broad Institute Genomics Platform"/>
            <person name="Cuomo C."/>
            <person name="de Hoog S."/>
            <person name="Gorbushina A."/>
            <person name="Stielow B."/>
            <person name="Teixiera M."/>
            <person name="Abouelleil A."/>
            <person name="Chapman S.B."/>
            <person name="Priest M."/>
            <person name="Young S.K."/>
            <person name="Wortman J."/>
            <person name="Nusbaum C."/>
            <person name="Birren B."/>
        </authorList>
    </citation>
    <scope>NUCLEOTIDE SEQUENCE [LARGE SCALE GENOMIC DNA]</scope>
    <source>
        <strain evidence="2 3">CBS 118157</strain>
    </source>
</reference>
<feature type="compositionally biased region" description="Low complexity" evidence="1">
    <location>
        <begin position="15"/>
        <end position="31"/>
    </location>
</feature>